<keyword evidence="2" id="KW-1003">Cell membrane</keyword>
<dbReference type="PANTHER" id="PTHR33908:SF3">
    <property type="entry name" value="UNDECAPRENYL PHOSPHATE-ALPHA-4-AMINO-4-DEOXY-L-ARABINOSE ARABINOSYL TRANSFERASE"/>
    <property type="match status" value="1"/>
</dbReference>
<dbReference type="EMBL" id="CP002444">
    <property type="protein sequence ID" value="ADU97253.1"/>
    <property type="molecule type" value="Genomic_DNA"/>
</dbReference>
<dbReference type="Pfam" id="PF02366">
    <property type="entry name" value="PMT"/>
    <property type="match status" value="1"/>
</dbReference>
<proteinExistence type="predicted"/>
<dbReference type="Proteomes" id="UP000006362">
    <property type="component" value="Chromosome"/>
</dbReference>
<evidence type="ECO:0000256" key="6">
    <source>
        <dbReference type="ARBA" id="ARBA00022989"/>
    </source>
</evidence>
<dbReference type="RefSeq" id="WP_013538039.1">
    <property type="nucleotide sequence ID" value="NC_014926.1"/>
</dbReference>
<feature type="transmembrane region" description="Helical" evidence="8">
    <location>
        <begin position="135"/>
        <end position="152"/>
    </location>
</feature>
<feature type="transmembrane region" description="Helical" evidence="8">
    <location>
        <begin position="340"/>
        <end position="360"/>
    </location>
</feature>
<evidence type="ECO:0000256" key="2">
    <source>
        <dbReference type="ARBA" id="ARBA00022475"/>
    </source>
</evidence>
<feature type="transmembrane region" description="Helical" evidence="8">
    <location>
        <begin position="291"/>
        <end position="310"/>
    </location>
</feature>
<keyword evidence="4 10" id="KW-0808">Transferase</keyword>
<dbReference type="eggNOG" id="COG1807">
    <property type="taxonomic scope" value="Bacteria"/>
</dbReference>
<dbReference type="GO" id="GO:0006493">
    <property type="term" value="P:protein O-linked glycosylation"/>
    <property type="evidence" value="ECO:0007669"/>
    <property type="project" value="InterPro"/>
</dbReference>
<keyword evidence="5 8" id="KW-0812">Transmembrane</keyword>
<feature type="transmembrane region" description="Helical" evidence="8">
    <location>
        <begin position="391"/>
        <end position="408"/>
    </location>
</feature>
<organism evidence="10 11">
    <name type="scientific">Thermovibrio ammonificans (strain DSM 15698 / JCM 12110 / HB-1)</name>
    <dbReference type="NCBI Taxonomy" id="648996"/>
    <lineage>
        <taxon>Bacteria</taxon>
        <taxon>Pseudomonadati</taxon>
        <taxon>Aquificota</taxon>
        <taxon>Aquificia</taxon>
        <taxon>Desulfurobacteriales</taxon>
        <taxon>Desulfurobacteriaceae</taxon>
        <taxon>Thermovibrio</taxon>
    </lineage>
</organism>
<dbReference type="InterPro" id="IPR050297">
    <property type="entry name" value="LipidA_mod_glycosyltrf_83"/>
</dbReference>
<comment type="subcellular location">
    <subcellularLocation>
        <location evidence="1">Cell membrane</location>
        <topology evidence="1">Multi-pass membrane protein</topology>
    </subcellularLocation>
</comment>
<evidence type="ECO:0000256" key="5">
    <source>
        <dbReference type="ARBA" id="ARBA00022692"/>
    </source>
</evidence>
<dbReference type="GO" id="GO:0000030">
    <property type="term" value="F:mannosyltransferase activity"/>
    <property type="evidence" value="ECO:0007669"/>
    <property type="project" value="InterPro"/>
</dbReference>
<dbReference type="InterPro" id="IPR003342">
    <property type="entry name" value="ArnT-like_N"/>
</dbReference>
<dbReference type="GO" id="GO:0009103">
    <property type="term" value="P:lipopolysaccharide biosynthetic process"/>
    <property type="evidence" value="ECO:0007669"/>
    <property type="project" value="UniProtKB-ARBA"/>
</dbReference>
<keyword evidence="3" id="KW-0328">Glycosyltransferase</keyword>
<keyword evidence="6 8" id="KW-1133">Transmembrane helix</keyword>
<evidence type="ECO:0000256" key="4">
    <source>
        <dbReference type="ARBA" id="ARBA00022679"/>
    </source>
</evidence>
<feature type="transmembrane region" description="Helical" evidence="8">
    <location>
        <begin position="158"/>
        <end position="191"/>
    </location>
</feature>
<evidence type="ECO:0000256" key="7">
    <source>
        <dbReference type="ARBA" id="ARBA00023136"/>
    </source>
</evidence>
<feature type="transmembrane region" description="Helical" evidence="8">
    <location>
        <begin position="316"/>
        <end position="333"/>
    </location>
</feature>
<feature type="transmembrane region" description="Helical" evidence="8">
    <location>
        <begin position="110"/>
        <end position="128"/>
    </location>
</feature>
<dbReference type="GO" id="GO:0016763">
    <property type="term" value="F:pentosyltransferase activity"/>
    <property type="evidence" value="ECO:0007669"/>
    <property type="project" value="TreeGrafter"/>
</dbReference>
<dbReference type="STRING" id="648996.Theam_1290"/>
<evidence type="ECO:0000313" key="10">
    <source>
        <dbReference type="EMBL" id="ADU97253.1"/>
    </source>
</evidence>
<accession>E8T3C1</accession>
<gene>
    <name evidence="10" type="ordered locus">Theam_1290</name>
</gene>
<evidence type="ECO:0000256" key="1">
    <source>
        <dbReference type="ARBA" id="ARBA00004651"/>
    </source>
</evidence>
<dbReference type="PANTHER" id="PTHR33908">
    <property type="entry name" value="MANNOSYLTRANSFERASE YKCB-RELATED"/>
    <property type="match status" value="1"/>
</dbReference>
<evidence type="ECO:0000259" key="9">
    <source>
        <dbReference type="Pfam" id="PF02366"/>
    </source>
</evidence>
<dbReference type="GO" id="GO:0005886">
    <property type="term" value="C:plasma membrane"/>
    <property type="evidence" value="ECO:0007669"/>
    <property type="project" value="UniProtKB-SubCell"/>
</dbReference>
<dbReference type="HOGENOM" id="CLU_019200_0_1_0"/>
<evidence type="ECO:0000256" key="3">
    <source>
        <dbReference type="ARBA" id="ARBA00022676"/>
    </source>
</evidence>
<keyword evidence="11" id="KW-1185">Reference proteome</keyword>
<feature type="transmembrane region" description="Helical" evidence="8">
    <location>
        <begin position="86"/>
        <end position="104"/>
    </location>
</feature>
<evidence type="ECO:0000256" key="8">
    <source>
        <dbReference type="SAM" id="Phobius"/>
    </source>
</evidence>
<protein>
    <submittedName>
        <fullName evidence="10">Glycosyl transferase family 39</fullName>
    </submittedName>
</protein>
<feature type="transmembrane region" description="Helical" evidence="8">
    <location>
        <begin position="7"/>
        <end position="28"/>
    </location>
</feature>
<dbReference type="AlphaFoldDB" id="E8T3C1"/>
<feature type="transmembrane region" description="Helical" evidence="8">
    <location>
        <begin position="203"/>
        <end position="225"/>
    </location>
</feature>
<feature type="domain" description="ArnT-like N-terminal" evidence="9">
    <location>
        <begin position="24"/>
        <end position="225"/>
    </location>
</feature>
<sequence length="520" mass="60660">MLKDKRFWFVVLLAFVLLVLPGGLYTAFDKDEPKYLEAAWEMVKRGDYITPYYNYQYRFDKPVLIYWLIVAGYKLFGVGEFGGRFFVSLFGVFTVALLYWWLNRWKGREFAFWGSLVLLSLLDFIVMSSVAMPDIVLTFFISAALIFFFEGYKRRSNLFYNLAFVAAGFATLTKGPVGLVLPGLVAVIFLALRRELISTLKGIPWLSGFLLYFAVVLPWYAAIFVKHGRQFFMDFIVFHNIHRFTGKIPGHPTQWWYYFANYFWLYLPWSLFFPFALYKLYRQREHLGDDVLEYSLVWFFTVFAFFQIAHTKLAHYLLPSFPAFAVIVTWYLLRFRDRLPVYLTAALFLLLAVVGVAFWLYKGWPVVGLLFVAPPLIGALWALWSKEALRPITYGFLAGMLLFKWITLPSLQPLRAKPAVGDELRSIVEKCRECRVVFLSYTSPEIVYRFREGPIPDLGVGKVKKLLSLRKPVVVVTRENRLKRLEGVKYHVLFRRKELLTNHTLVVISNYSKERLDGGD</sequence>
<dbReference type="KEGG" id="tam:Theam_1290"/>
<feature type="transmembrane region" description="Helical" evidence="8">
    <location>
        <begin position="255"/>
        <end position="279"/>
    </location>
</feature>
<keyword evidence="7 8" id="KW-0472">Membrane</keyword>
<reference evidence="10" key="1">
    <citation type="submission" date="2011-01" db="EMBL/GenBank/DDBJ databases">
        <title>Complete sequence of chromosome of Thermovibrio ammonificans HB-1.</title>
        <authorList>
            <consortium name="US DOE Joint Genome Institute"/>
            <person name="Lucas S."/>
            <person name="Copeland A."/>
            <person name="Lapidus A."/>
            <person name="Cheng J.-F."/>
            <person name="Goodwin L."/>
            <person name="Pitluck S."/>
            <person name="Davenport K."/>
            <person name="Detter J.C."/>
            <person name="Han C."/>
            <person name="Tapia R."/>
            <person name="Land M."/>
            <person name="Hauser L."/>
            <person name="Kyrpides N."/>
            <person name="Ivanova N."/>
            <person name="Ovchinnikova G."/>
            <person name="Vetriani C."/>
            <person name="Woyke T."/>
        </authorList>
    </citation>
    <scope>NUCLEOTIDE SEQUENCE [LARGE SCALE GENOMIC DNA]</scope>
    <source>
        <strain evidence="10">HB-1</strain>
    </source>
</reference>
<feature type="transmembrane region" description="Helical" evidence="8">
    <location>
        <begin position="366"/>
        <end position="384"/>
    </location>
</feature>
<dbReference type="GO" id="GO:0010041">
    <property type="term" value="P:response to iron(III) ion"/>
    <property type="evidence" value="ECO:0007669"/>
    <property type="project" value="TreeGrafter"/>
</dbReference>
<name>E8T3C1_THEA1</name>
<evidence type="ECO:0000313" key="11">
    <source>
        <dbReference type="Proteomes" id="UP000006362"/>
    </source>
</evidence>